<dbReference type="InterPro" id="IPR044861">
    <property type="entry name" value="IPNS-like_FE2OG_OXY"/>
</dbReference>
<comment type="similarity">
    <text evidence="1 4">Belongs to the iron/ascorbate-dependent oxidoreductase family.</text>
</comment>
<dbReference type="GO" id="GO:0051213">
    <property type="term" value="F:dioxygenase activity"/>
    <property type="evidence" value="ECO:0007669"/>
    <property type="project" value="UniProtKB-KW"/>
</dbReference>
<dbReference type="InterPro" id="IPR027443">
    <property type="entry name" value="IPNS-like_sf"/>
</dbReference>
<evidence type="ECO:0000259" key="5">
    <source>
        <dbReference type="PROSITE" id="PS51471"/>
    </source>
</evidence>
<sequence>MATLAETLLPAHLPHSDAASDPPHWSVQGLVEKGVKAVPEEYLKDFSPNNLPSSAVLDGSVDIPVIDFGMMQKGNAQELQKFFKAIDEWGFFQLVNHSLTPGLLNHALDLCKKFFNLPLCEKVHYFAPDPNKAYVGYGRVNPITETTTADWGDTLMMDADLPVSTKEKVDLTNWNQLPDTYRDGISKFAKETHNLGLSLLAILTQNLGIAPVEDSCGELGLQLCTNVYPPCPNPEIVMGLSAHSDPQVISLLIQDKPGLQVLKDGRWVMINPIDDAFVVNLGDQLEVLSNGRYKSVVHRVVASKTYTRYSLGSFLRPKVEAVIGPDPKLVDEQHPARYKQIKFGDFISDSLTYGFTEKRGVNSGKVDGET</sequence>
<reference evidence="6" key="1">
    <citation type="journal article" date="2021" name="Proc. Natl. Acad. Sci. U.S.A.">
        <title>A metabolic regulon reveals early and late acting enzymes in neuroactive Lycopodium alkaloid biosynthesis.</title>
        <authorList>
            <person name="Nett R.S."/>
            <person name="Dho Y."/>
            <person name="Low Y.-Y."/>
            <person name="Sattely E.S."/>
        </authorList>
    </citation>
    <scope>NUCLEOTIDE SEQUENCE</scope>
</reference>
<dbReference type="PANTHER" id="PTHR47991">
    <property type="entry name" value="OXOGLUTARATE/IRON-DEPENDENT DIOXYGENASE"/>
    <property type="match status" value="1"/>
</dbReference>
<dbReference type="Pfam" id="PF03171">
    <property type="entry name" value="2OG-FeII_Oxy"/>
    <property type="match status" value="1"/>
</dbReference>
<dbReference type="FunFam" id="2.60.120.330:FF:000079">
    <property type="entry name" value="Protein SRG1"/>
    <property type="match status" value="1"/>
</dbReference>
<dbReference type="InterPro" id="IPR026992">
    <property type="entry name" value="DIOX_N"/>
</dbReference>
<organism evidence="6">
    <name type="scientific">Phlegmariurus tetrastichus</name>
    <dbReference type="NCBI Taxonomy" id="1263146"/>
    <lineage>
        <taxon>Eukaryota</taxon>
        <taxon>Viridiplantae</taxon>
        <taxon>Streptophyta</taxon>
        <taxon>Embryophyta</taxon>
        <taxon>Tracheophyta</taxon>
        <taxon>Lycopodiopsida</taxon>
        <taxon>Lycopodiales</taxon>
        <taxon>Lycopodiaceae</taxon>
        <taxon>Huperzioideae</taxon>
        <taxon>Phlegmariurus</taxon>
    </lineage>
</organism>
<dbReference type="EMBL" id="MZ190758">
    <property type="protein sequence ID" value="QWQ66226.1"/>
    <property type="molecule type" value="mRNA"/>
</dbReference>
<keyword evidence="6" id="KW-0223">Dioxygenase</keyword>
<accession>A0A8F1NN89</accession>
<dbReference type="Gene3D" id="2.60.120.330">
    <property type="entry name" value="B-lactam Antibiotic, Isopenicillin N Synthase, Chain"/>
    <property type="match status" value="1"/>
</dbReference>
<dbReference type="Pfam" id="PF14226">
    <property type="entry name" value="DIOX_N"/>
    <property type="match status" value="1"/>
</dbReference>
<dbReference type="AlphaFoldDB" id="A0A8F1NN89"/>
<keyword evidence="2 4" id="KW-0479">Metal-binding</keyword>
<evidence type="ECO:0000256" key="3">
    <source>
        <dbReference type="ARBA" id="ARBA00023004"/>
    </source>
</evidence>
<feature type="domain" description="Fe2OG dioxygenase" evidence="5">
    <location>
        <begin position="217"/>
        <end position="317"/>
    </location>
</feature>
<evidence type="ECO:0000256" key="1">
    <source>
        <dbReference type="ARBA" id="ARBA00008056"/>
    </source>
</evidence>
<dbReference type="PROSITE" id="PS51471">
    <property type="entry name" value="FE2OG_OXY"/>
    <property type="match status" value="1"/>
</dbReference>
<dbReference type="InterPro" id="IPR005123">
    <property type="entry name" value="Oxoglu/Fe-dep_dioxygenase_dom"/>
</dbReference>
<keyword evidence="3 4" id="KW-0408">Iron</keyword>
<dbReference type="InterPro" id="IPR050295">
    <property type="entry name" value="Plant_2OG-oxidoreductases"/>
</dbReference>
<proteinExistence type="evidence at transcript level"/>
<keyword evidence="4" id="KW-0560">Oxidoreductase</keyword>
<evidence type="ECO:0000256" key="2">
    <source>
        <dbReference type="ARBA" id="ARBA00022723"/>
    </source>
</evidence>
<dbReference type="GO" id="GO:0046872">
    <property type="term" value="F:metal ion binding"/>
    <property type="evidence" value="ECO:0007669"/>
    <property type="project" value="UniProtKB-KW"/>
</dbReference>
<evidence type="ECO:0000256" key="4">
    <source>
        <dbReference type="RuleBase" id="RU003682"/>
    </source>
</evidence>
<protein>
    <submittedName>
        <fullName evidence="6">Fe(II)/2-oxoglutarate-dependent dioxygenase 2</fullName>
    </submittedName>
</protein>
<dbReference type="SMR" id="A0A8F1NN89"/>
<name>A0A8F1NN89_9TRAC</name>
<dbReference type="SUPFAM" id="SSF51197">
    <property type="entry name" value="Clavaminate synthase-like"/>
    <property type="match status" value="1"/>
</dbReference>
<evidence type="ECO:0000313" key="6">
    <source>
        <dbReference type="EMBL" id="QWQ66226.1"/>
    </source>
</evidence>